<reference evidence="1 2" key="1">
    <citation type="submission" date="2024-01" db="EMBL/GenBank/DDBJ databases">
        <title>A draft genome for a cacao thread blight-causing isolate of Paramarasmius palmivorus.</title>
        <authorList>
            <person name="Baruah I.K."/>
            <person name="Bukari Y."/>
            <person name="Amoako-Attah I."/>
            <person name="Meinhardt L.W."/>
            <person name="Bailey B.A."/>
            <person name="Cohen S.P."/>
        </authorList>
    </citation>
    <scope>NUCLEOTIDE SEQUENCE [LARGE SCALE GENOMIC DNA]</scope>
    <source>
        <strain evidence="1 2">GH-12</strain>
    </source>
</reference>
<accession>A0AAW0CA63</accession>
<dbReference type="EMBL" id="JAYKXP010000055">
    <property type="protein sequence ID" value="KAK7034690.1"/>
    <property type="molecule type" value="Genomic_DNA"/>
</dbReference>
<dbReference type="AlphaFoldDB" id="A0AAW0CA63"/>
<proteinExistence type="predicted"/>
<sequence>MFDHLVEKKCGALPENIVHPVNQLRTSYYKLKRRASPMECDQFTLQFLRTLHLLGLEIDAEASDHRKWVRVKNHDLAEQLDDDEDYVSKLPLNVTPSIKSSSGKWFTEEYMKCPTQSDQGSQNTRPLTVELLEYDEEGLVFCVESDASEDDTEEDDVILYPRLKGVASKDGS</sequence>
<comment type="caution">
    <text evidence="1">The sequence shown here is derived from an EMBL/GenBank/DDBJ whole genome shotgun (WGS) entry which is preliminary data.</text>
</comment>
<gene>
    <name evidence="1" type="ORF">VNI00_012097</name>
</gene>
<evidence type="ECO:0000313" key="1">
    <source>
        <dbReference type="EMBL" id="KAK7034690.1"/>
    </source>
</evidence>
<dbReference type="Proteomes" id="UP001383192">
    <property type="component" value="Unassembled WGS sequence"/>
</dbReference>
<protein>
    <submittedName>
        <fullName evidence="1">Uncharacterized protein</fullName>
    </submittedName>
</protein>
<name>A0AAW0CA63_9AGAR</name>
<evidence type="ECO:0000313" key="2">
    <source>
        <dbReference type="Proteomes" id="UP001383192"/>
    </source>
</evidence>
<organism evidence="1 2">
    <name type="scientific">Paramarasmius palmivorus</name>
    <dbReference type="NCBI Taxonomy" id="297713"/>
    <lineage>
        <taxon>Eukaryota</taxon>
        <taxon>Fungi</taxon>
        <taxon>Dikarya</taxon>
        <taxon>Basidiomycota</taxon>
        <taxon>Agaricomycotina</taxon>
        <taxon>Agaricomycetes</taxon>
        <taxon>Agaricomycetidae</taxon>
        <taxon>Agaricales</taxon>
        <taxon>Marasmiineae</taxon>
        <taxon>Marasmiaceae</taxon>
        <taxon>Paramarasmius</taxon>
    </lineage>
</organism>
<keyword evidence="2" id="KW-1185">Reference proteome</keyword>